<gene>
    <name evidence="9" type="ORF">BXT89_02300</name>
</gene>
<dbReference type="PANTHER" id="PTHR30287">
    <property type="entry name" value="MEMBRANE COMPONENT OF PREDICTED ABC SUPERFAMILY METABOLITE UPTAKE TRANSPORTER"/>
    <property type="match status" value="1"/>
</dbReference>
<evidence type="ECO:0000256" key="6">
    <source>
        <dbReference type="SAM" id="MobiDB-lite"/>
    </source>
</evidence>
<comment type="caution">
    <text evidence="9">The sequence shown here is derived from an EMBL/GenBank/DDBJ whole genome shotgun (WGS) entry which is preliminary data.</text>
</comment>
<feature type="transmembrane region" description="Helical" evidence="7">
    <location>
        <begin position="305"/>
        <end position="329"/>
    </location>
</feature>
<feature type="transmembrane region" description="Helical" evidence="7">
    <location>
        <begin position="769"/>
        <end position="792"/>
    </location>
</feature>
<dbReference type="InterPro" id="IPR003838">
    <property type="entry name" value="ABC3_permease_C"/>
</dbReference>
<protein>
    <submittedName>
        <fullName evidence="9">ABC transporter permease</fullName>
    </submittedName>
</protein>
<feature type="transmembrane region" description="Helical" evidence="7">
    <location>
        <begin position="804"/>
        <end position="830"/>
    </location>
</feature>
<dbReference type="PANTHER" id="PTHR30287:SF1">
    <property type="entry name" value="INNER MEMBRANE PROTEIN"/>
    <property type="match status" value="1"/>
</dbReference>
<dbReference type="Pfam" id="PF02687">
    <property type="entry name" value="FtsX"/>
    <property type="match status" value="2"/>
</dbReference>
<evidence type="ECO:0000256" key="1">
    <source>
        <dbReference type="ARBA" id="ARBA00004651"/>
    </source>
</evidence>
<evidence type="ECO:0000313" key="9">
    <source>
        <dbReference type="EMBL" id="ONM45526.1"/>
    </source>
</evidence>
<feature type="region of interest" description="Disordered" evidence="6">
    <location>
        <begin position="554"/>
        <end position="573"/>
    </location>
</feature>
<evidence type="ECO:0000256" key="3">
    <source>
        <dbReference type="ARBA" id="ARBA00022692"/>
    </source>
</evidence>
<feature type="domain" description="ABC3 transporter permease C-terminal" evidence="8">
    <location>
        <begin position="262"/>
        <end position="368"/>
    </location>
</feature>
<comment type="subcellular location">
    <subcellularLocation>
        <location evidence="1">Cell membrane</location>
        <topology evidence="1">Multi-pass membrane protein</topology>
    </subcellularLocation>
</comment>
<feature type="domain" description="ABC3 transporter permease C-terminal" evidence="8">
    <location>
        <begin position="721"/>
        <end position="834"/>
    </location>
</feature>
<evidence type="ECO:0000259" key="8">
    <source>
        <dbReference type="Pfam" id="PF02687"/>
    </source>
</evidence>
<name>A0A1S8DL30_9GAMM</name>
<evidence type="ECO:0000256" key="5">
    <source>
        <dbReference type="ARBA" id="ARBA00023136"/>
    </source>
</evidence>
<evidence type="ECO:0000256" key="7">
    <source>
        <dbReference type="SAM" id="Phobius"/>
    </source>
</evidence>
<dbReference type="STRING" id="254161.SAMN05216256_110102"/>
<sequence>MNSAPLASLAWRLLRREWRAGELRVLLGALLIAVTISTAISFFTERLERSMTGQAAEFLGADLVISSGSPLPALYAEQAQSQGLQISQQVGFNSVMASDAAMQLSSVKAVDAAYPLRGQMRIAEQPFAAEQPVSTGPAAGELWIEPRLLTQLELEVGDALEVGYASLTISALLTHEPDRAGDFYSLTPRVLMNLQDLDATGIVQPGSRVRYRLLLAGSDEQLSAYQQWLEDRLEPNQRVTSVKDGNRQVGRALGRADQFLGLASIAAVVLAGVAVALSAGRFALRHFDTSAMLRCLGLSRRQVMRLFLFQLLYLGALATALGLAFGWFAQWGLLQLLRELLPSSLPEPGLTPLLVGGATGLCALLGFALPPLLRLGQVAPLRVLRRDLAPMPSSSWLIYGLALAVLSLLMWQFTGDLQITLAMIFGGAAAALVLGLLAWLLLRSVAGKLHNLSLAWRLGSGELLKRPAAAATQILAFGLIFMSMLVVLILRTELLSDWQDQLPADAPNHFALNILPSEQQAFAEQLEQIGAHSAPLYPVTPGRLVSINGEPVRQEVSKEAEADGQRGEQDRGTRAINRDLSLTWSATLPPDNQLTAGQWWNDSTPDNAVSIESELAESLGVGLGDELGFVIEGQALSATITSIRQVEWDNFTPNFYMVFAPGVLDGLPATLLTSFHLPTSERASLRGLTRQFPAMTLLEVEPVLEQIRGILKQVTLAVEYVLVFVLLAGLAVLFAALQATLDQRLYQGALLRTLGAERALLRRATWLEFLLLGLLAGVMAVVAAELATWALYRLALELDWSPHLLFWLLTPLVAALLIGCAGVWGTRAVVRQSPMRLISRGA</sequence>
<feature type="transmembrane region" description="Helical" evidence="7">
    <location>
        <begin position="394"/>
        <end position="413"/>
    </location>
</feature>
<reference evidence="9 10" key="1">
    <citation type="submission" date="2017-01" db="EMBL/GenBank/DDBJ databases">
        <title>Draft genome sequence of Pseudomonas pachastrellae type strain CCUG 46540T from a deep sea.</title>
        <authorList>
            <person name="Gomila M."/>
            <person name="Mulet M."/>
            <person name="Lalucat J."/>
            <person name="Garcia-Valdes E."/>
        </authorList>
    </citation>
    <scope>NUCLEOTIDE SEQUENCE [LARGE SCALE GENOMIC DNA]</scope>
    <source>
        <strain evidence="9 10">CCUG 46540</strain>
    </source>
</reference>
<keyword evidence="10" id="KW-1185">Reference proteome</keyword>
<feature type="transmembrane region" description="Helical" evidence="7">
    <location>
        <begin position="21"/>
        <end position="43"/>
    </location>
</feature>
<dbReference type="OrthoDB" id="5292592at2"/>
<organism evidence="9 10">
    <name type="scientific">Halopseudomonas pachastrellae</name>
    <dbReference type="NCBI Taxonomy" id="254161"/>
    <lineage>
        <taxon>Bacteria</taxon>
        <taxon>Pseudomonadati</taxon>
        <taxon>Pseudomonadota</taxon>
        <taxon>Gammaproteobacteria</taxon>
        <taxon>Pseudomonadales</taxon>
        <taxon>Pseudomonadaceae</taxon>
        <taxon>Halopseudomonas</taxon>
    </lineage>
</organism>
<dbReference type="GO" id="GO:0005886">
    <property type="term" value="C:plasma membrane"/>
    <property type="evidence" value="ECO:0007669"/>
    <property type="project" value="UniProtKB-SubCell"/>
</dbReference>
<feature type="transmembrane region" description="Helical" evidence="7">
    <location>
        <begin position="259"/>
        <end position="284"/>
    </location>
</feature>
<dbReference type="AlphaFoldDB" id="A0A1S8DL30"/>
<dbReference type="Proteomes" id="UP000242847">
    <property type="component" value="Unassembled WGS sequence"/>
</dbReference>
<dbReference type="InterPro" id="IPR038766">
    <property type="entry name" value="Membrane_comp_ABC_pdt"/>
</dbReference>
<dbReference type="EMBL" id="MUBC01000003">
    <property type="protein sequence ID" value="ONM45526.1"/>
    <property type="molecule type" value="Genomic_DNA"/>
</dbReference>
<evidence type="ECO:0000256" key="4">
    <source>
        <dbReference type="ARBA" id="ARBA00022989"/>
    </source>
</evidence>
<dbReference type="RefSeq" id="WP_083724271.1">
    <property type="nucleotide sequence ID" value="NZ_FOUD01000010.1"/>
</dbReference>
<feature type="transmembrane region" description="Helical" evidence="7">
    <location>
        <begin position="349"/>
        <end position="373"/>
    </location>
</feature>
<evidence type="ECO:0000256" key="2">
    <source>
        <dbReference type="ARBA" id="ARBA00022475"/>
    </source>
</evidence>
<evidence type="ECO:0000313" key="10">
    <source>
        <dbReference type="Proteomes" id="UP000242847"/>
    </source>
</evidence>
<feature type="transmembrane region" description="Helical" evidence="7">
    <location>
        <begin position="463"/>
        <end position="490"/>
    </location>
</feature>
<keyword evidence="2" id="KW-1003">Cell membrane</keyword>
<accession>A0A1S8DL30</accession>
<feature type="transmembrane region" description="Helical" evidence="7">
    <location>
        <begin position="717"/>
        <end position="737"/>
    </location>
</feature>
<keyword evidence="5 7" id="KW-0472">Membrane</keyword>
<feature type="transmembrane region" description="Helical" evidence="7">
    <location>
        <begin position="419"/>
        <end position="442"/>
    </location>
</feature>
<keyword evidence="3 7" id="KW-0812">Transmembrane</keyword>
<proteinExistence type="predicted"/>
<keyword evidence="4 7" id="KW-1133">Transmembrane helix</keyword>